<accession>A0A3L7JA01</accession>
<feature type="compositionally biased region" description="Polar residues" evidence="1">
    <location>
        <begin position="1"/>
        <end position="19"/>
    </location>
</feature>
<dbReference type="PANTHER" id="PTHR35525">
    <property type="entry name" value="BLL6575 PROTEIN"/>
    <property type="match status" value="1"/>
</dbReference>
<organism evidence="3 4">
    <name type="scientific">Mycetocola zhadangensis</name>
    <dbReference type="NCBI Taxonomy" id="1164595"/>
    <lineage>
        <taxon>Bacteria</taxon>
        <taxon>Bacillati</taxon>
        <taxon>Actinomycetota</taxon>
        <taxon>Actinomycetes</taxon>
        <taxon>Micrococcales</taxon>
        <taxon>Microbacteriaceae</taxon>
        <taxon>Mycetocola</taxon>
    </lineage>
</organism>
<dbReference type="InterPro" id="IPR010852">
    <property type="entry name" value="ABATE"/>
</dbReference>
<comment type="caution">
    <text evidence="3">The sequence shown here is derived from an EMBL/GenBank/DDBJ whole genome shotgun (WGS) entry which is preliminary data.</text>
</comment>
<evidence type="ECO:0000313" key="3">
    <source>
        <dbReference type="EMBL" id="RLQ85332.1"/>
    </source>
</evidence>
<dbReference type="EMBL" id="RCWJ01000001">
    <property type="protein sequence ID" value="RLQ85332.1"/>
    <property type="molecule type" value="Genomic_DNA"/>
</dbReference>
<name>A0A3L7JA01_9MICO</name>
<dbReference type="AlphaFoldDB" id="A0A3L7JA01"/>
<dbReference type="SUPFAM" id="SSF160904">
    <property type="entry name" value="Jann2411-like"/>
    <property type="match status" value="1"/>
</dbReference>
<keyword evidence="4" id="KW-1185">Reference proteome</keyword>
<dbReference type="Pfam" id="PF11706">
    <property type="entry name" value="zf-CGNR"/>
    <property type="match status" value="1"/>
</dbReference>
<protein>
    <submittedName>
        <fullName evidence="3">CGNR zinc finger domain-containing protein</fullName>
    </submittedName>
</protein>
<evidence type="ECO:0000256" key="1">
    <source>
        <dbReference type="SAM" id="MobiDB-lite"/>
    </source>
</evidence>
<dbReference type="InterPro" id="IPR021005">
    <property type="entry name" value="Znf_CGNR"/>
</dbReference>
<dbReference type="Proteomes" id="UP000282460">
    <property type="component" value="Unassembled WGS sequence"/>
</dbReference>
<dbReference type="Pfam" id="PF07336">
    <property type="entry name" value="ABATE"/>
    <property type="match status" value="1"/>
</dbReference>
<sequence length="228" mass="24380">MHLTAQDSPATGTPSNPHSTTREIRGPGTGAQSSTGQWLVTDGTRWWFDTSSLALDFAYTGPVSSDVSSEDSESETFTGPADLTAWLSNRLPSVAATGRDLQDALMLRGSIARLALAASAAREPDAHDIDLLNLYAATPDIPPRLSGGTVQAGRTAPRTAQALSTVARDAVSLLSGETLGRIRECDADDCSLIYLDTSRAGNRRWCSMQRCGNRHKVRAHRAREAATR</sequence>
<proteinExistence type="predicted"/>
<feature type="region of interest" description="Disordered" evidence="1">
    <location>
        <begin position="1"/>
        <end position="36"/>
    </location>
</feature>
<dbReference type="Gene3D" id="1.10.3300.10">
    <property type="entry name" value="Jann2411-like domain"/>
    <property type="match status" value="1"/>
</dbReference>
<dbReference type="PANTHER" id="PTHR35525:SF3">
    <property type="entry name" value="BLL6575 PROTEIN"/>
    <property type="match status" value="1"/>
</dbReference>
<dbReference type="InterPro" id="IPR023286">
    <property type="entry name" value="ABATE_dom_sf"/>
</dbReference>
<gene>
    <name evidence="3" type="ORF">D9V28_00070</name>
</gene>
<reference evidence="3 4" key="1">
    <citation type="submission" date="2018-10" db="EMBL/GenBank/DDBJ databases">
        <authorList>
            <person name="Li J."/>
        </authorList>
    </citation>
    <scope>NUCLEOTIDE SEQUENCE [LARGE SCALE GENOMIC DNA]</scope>
    <source>
        <strain evidence="3 4">ZD1-4</strain>
    </source>
</reference>
<dbReference type="OrthoDB" id="123307at2"/>
<evidence type="ECO:0000259" key="2">
    <source>
        <dbReference type="Pfam" id="PF11706"/>
    </source>
</evidence>
<dbReference type="RefSeq" id="WP_121657705.1">
    <property type="nucleotide sequence ID" value="NZ_BMEK01000001.1"/>
</dbReference>
<evidence type="ECO:0000313" key="4">
    <source>
        <dbReference type="Proteomes" id="UP000282460"/>
    </source>
</evidence>
<feature type="domain" description="Zinc finger CGNR" evidence="2">
    <location>
        <begin position="181"/>
        <end position="223"/>
    </location>
</feature>